<dbReference type="InterPro" id="IPR022310">
    <property type="entry name" value="NAD/GMP_synthase"/>
</dbReference>
<dbReference type="CDD" id="cd07570">
    <property type="entry name" value="GAT_Gln-NAD-synth"/>
    <property type="match status" value="1"/>
</dbReference>
<feature type="active site" description="Proton acceptor; for glutaminase activity" evidence="7">
    <location>
        <position position="162"/>
    </location>
</feature>
<dbReference type="GO" id="GO:0009435">
    <property type="term" value="P:NAD+ biosynthetic process"/>
    <property type="evidence" value="ECO:0007669"/>
    <property type="project" value="UniProtKB-UniRule"/>
</dbReference>
<feature type="binding site" evidence="7">
    <location>
        <position position="315"/>
    </location>
    <ligand>
        <name>L-glutamine</name>
        <dbReference type="ChEBI" id="CHEBI:58359"/>
    </ligand>
</feature>
<evidence type="ECO:0000256" key="10">
    <source>
        <dbReference type="SAM" id="MobiDB-lite"/>
    </source>
</evidence>
<dbReference type="UniPathway" id="UPA00253">
    <property type="reaction ID" value="UER00334"/>
</dbReference>
<dbReference type="InterPro" id="IPR041856">
    <property type="entry name" value="NAD+_synth_C"/>
</dbReference>
<gene>
    <name evidence="7" type="primary">nadE</name>
    <name evidence="12" type="ordered locus">BTH_II0919</name>
</gene>
<evidence type="ECO:0000256" key="5">
    <source>
        <dbReference type="ARBA" id="ARBA00022840"/>
    </source>
</evidence>
<dbReference type="SUPFAM" id="SSF56317">
    <property type="entry name" value="Carbon-nitrogen hydrolase"/>
    <property type="match status" value="1"/>
</dbReference>
<feature type="binding site" evidence="7">
    <location>
        <begin position="603"/>
        <end position="606"/>
    </location>
    <ligand>
        <name>deamido-NAD(+)</name>
        <dbReference type="ChEBI" id="CHEBI:58437"/>
        <note>ligand shared between two neighboring subunits</note>
    </ligand>
</feature>
<dbReference type="Pfam" id="PF00795">
    <property type="entry name" value="CN_hydrolase"/>
    <property type="match status" value="1"/>
</dbReference>
<dbReference type="GO" id="GO:0005524">
    <property type="term" value="F:ATP binding"/>
    <property type="evidence" value="ECO:0007669"/>
    <property type="project" value="UniProtKB-UniRule"/>
</dbReference>
<dbReference type="PIRSF" id="PIRSF006630">
    <property type="entry name" value="NADS_GAT"/>
    <property type="match status" value="1"/>
</dbReference>
<comment type="similarity">
    <text evidence="2 7 8">In the C-terminal section; belongs to the NAD synthetase family.</text>
</comment>
<evidence type="ECO:0000256" key="6">
    <source>
        <dbReference type="ARBA" id="ARBA00023027"/>
    </source>
</evidence>
<dbReference type="NCBIfam" id="NF002730">
    <property type="entry name" value="PRK02628.1"/>
    <property type="match status" value="1"/>
</dbReference>
<feature type="region of interest" description="Disordered" evidence="10">
    <location>
        <begin position="757"/>
        <end position="776"/>
    </location>
</feature>
<evidence type="ECO:0000256" key="8">
    <source>
        <dbReference type="PIRNR" id="PIRNR006630"/>
    </source>
</evidence>
<dbReference type="HAMAP" id="MF_02090">
    <property type="entry name" value="NadE_glutamine_dep"/>
    <property type="match status" value="1"/>
</dbReference>
<dbReference type="NCBIfam" id="TIGR00552">
    <property type="entry name" value="nadE"/>
    <property type="match status" value="1"/>
</dbReference>
<dbReference type="InterPro" id="IPR003694">
    <property type="entry name" value="NAD_synthase"/>
</dbReference>
<comment type="function">
    <text evidence="7">Catalyzes the ATP-dependent amidation of deamido-NAD to form NAD. Uses L-glutamine as a nitrogen source.</text>
</comment>
<dbReference type="InterPro" id="IPR014445">
    <property type="entry name" value="Gln-dep_NAD_synthase"/>
</dbReference>
<dbReference type="GO" id="GO:0005737">
    <property type="term" value="C:cytoplasm"/>
    <property type="evidence" value="ECO:0007669"/>
    <property type="project" value="InterPro"/>
</dbReference>
<dbReference type="InterPro" id="IPR014729">
    <property type="entry name" value="Rossmann-like_a/b/a_fold"/>
</dbReference>
<feature type="domain" description="CN hydrolase" evidence="11">
    <location>
        <begin position="122"/>
        <end position="388"/>
    </location>
</feature>
<dbReference type="AlphaFoldDB" id="Q2T6T3"/>
<feature type="active site" description="Nucleophile; for glutaminase activity" evidence="7">
    <location>
        <position position="288"/>
    </location>
</feature>
<evidence type="ECO:0000256" key="2">
    <source>
        <dbReference type="ARBA" id="ARBA00007145"/>
    </source>
</evidence>
<keyword evidence="5 7" id="KW-0067">ATP-binding</keyword>
<feature type="binding site" evidence="7">
    <location>
        <position position="569"/>
    </location>
    <ligand>
        <name>deamido-NAD(+)</name>
        <dbReference type="ChEBI" id="CHEBI:58437"/>
        <note>ligand shared between two neighboring subunits</note>
    </ligand>
</feature>
<feature type="compositionally biased region" description="Low complexity" evidence="10">
    <location>
        <begin position="76"/>
        <end position="85"/>
    </location>
</feature>
<reference evidence="12 13" key="1">
    <citation type="journal article" date="2005" name="BMC Genomics">
        <title>Bacterial genome adaptation to niches: divergence of the potential virulence genes in three Burkholderia species of different survival strategies.</title>
        <authorList>
            <person name="Kim H.S."/>
            <person name="Schell M.A."/>
            <person name="Yu Y."/>
            <person name="Ulrich R.L."/>
            <person name="Sarria S.H."/>
            <person name="Nierman W.C."/>
            <person name="DeShazer D."/>
        </authorList>
    </citation>
    <scope>NUCLEOTIDE SEQUENCE [LARGE SCALE GENOMIC DNA]</scope>
    <source>
        <strain evidence="13">ATCC 700388 / DSM 13276 / CCUG 48851 / CIP 106301 / E264</strain>
    </source>
</reference>
<dbReference type="FunFam" id="1.10.10.1140:FF:000001">
    <property type="entry name" value="Glutamine-dependent NAD(+) synthetase"/>
    <property type="match status" value="1"/>
</dbReference>
<evidence type="ECO:0000256" key="1">
    <source>
        <dbReference type="ARBA" id="ARBA00005188"/>
    </source>
</evidence>
<dbReference type="InterPro" id="IPR003010">
    <property type="entry name" value="C-N_Hydrolase"/>
</dbReference>
<feature type="binding site" evidence="7">
    <location>
        <position position="593"/>
    </location>
    <ligand>
        <name>ATP</name>
        <dbReference type="ChEBI" id="CHEBI:30616"/>
    </ligand>
</feature>
<dbReference type="Proteomes" id="UP000001930">
    <property type="component" value="Chromosome II"/>
</dbReference>
<dbReference type="InterPro" id="IPR036526">
    <property type="entry name" value="C-N_Hydrolase_sf"/>
</dbReference>
<name>Q2T6T3_BURTA</name>
<evidence type="ECO:0000256" key="9">
    <source>
        <dbReference type="RuleBase" id="RU003811"/>
    </source>
</evidence>
<feature type="binding site" evidence="7">
    <location>
        <position position="598"/>
    </location>
    <ligand>
        <name>deamido-NAD(+)</name>
        <dbReference type="ChEBI" id="CHEBI:58437"/>
        <note>ligand shared between two neighboring subunits</note>
    </ligand>
</feature>
<feature type="region of interest" description="Disordered" evidence="10">
    <location>
        <begin position="1"/>
        <end position="107"/>
    </location>
</feature>
<dbReference type="GO" id="GO:0003952">
    <property type="term" value="F:NAD+ synthase (glutamine-hydrolyzing) activity"/>
    <property type="evidence" value="ECO:0007669"/>
    <property type="project" value="UniProtKB-UniRule"/>
</dbReference>
<dbReference type="PROSITE" id="PS50263">
    <property type="entry name" value="CN_HYDROLASE"/>
    <property type="match status" value="1"/>
</dbReference>
<keyword evidence="4 7" id="KW-0547">Nucleotide-binding</keyword>
<dbReference type="Pfam" id="PF02540">
    <property type="entry name" value="NAD_synthase"/>
    <property type="match status" value="1"/>
</dbReference>
<feature type="binding site" evidence="7">
    <location>
        <begin position="479"/>
        <end position="486"/>
    </location>
    <ligand>
        <name>ATP</name>
        <dbReference type="ChEBI" id="CHEBI:30616"/>
    </ligand>
</feature>
<evidence type="ECO:0000256" key="3">
    <source>
        <dbReference type="ARBA" id="ARBA00022598"/>
    </source>
</evidence>
<dbReference type="EMBL" id="CP000085">
    <property type="protein sequence ID" value="ABC35205.1"/>
    <property type="molecule type" value="Genomic_DNA"/>
</dbReference>
<comment type="catalytic activity">
    <reaction evidence="7 8">
        <text>deamido-NAD(+) + L-glutamine + ATP + H2O = L-glutamate + AMP + diphosphate + NAD(+) + H(+)</text>
        <dbReference type="Rhea" id="RHEA:24384"/>
        <dbReference type="ChEBI" id="CHEBI:15377"/>
        <dbReference type="ChEBI" id="CHEBI:15378"/>
        <dbReference type="ChEBI" id="CHEBI:29985"/>
        <dbReference type="ChEBI" id="CHEBI:30616"/>
        <dbReference type="ChEBI" id="CHEBI:33019"/>
        <dbReference type="ChEBI" id="CHEBI:57540"/>
        <dbReference type="ChEBI" id="CHEBI:58359"/>
        <dbReference type="ChEBI" id="CHEBI:58437"/>
        <dbReference type="ChEBI" id="CHEBI:456215"/>
        <dbReference type="EC" id="6.3.5.1"/>
    </reaction>
</comment>
<evidence type="ECO:0000256" key="7">
    <source>
        <dbReference type="HAMAP-Rule" id="MF_02090"/>
    </source>
</evidence>
<feature type="active site" description="For glutaminase activity" evidence="7">
    <location>
        <position position="231"/>
    </location>
</feature>
<dbReference type="PANTHER" id="PTHR23090">
    <property type="entry name" value="NH 3 /GLUTAMINE-DEPENDENT NAD + SYNTHETASE"/>
    <property type="match status" value="1"/>
</dbReference>
<organism evidence="12 13">
    <name type="scientific">Burkholderia thailandensis (strain ATCC 700388 / DSM 13276 / CCUG 48851 / CIP 106301 / E264)</name>
    <dbReference type="NCBI Taxonomy" id="271848"/>
    <lineage>
        <taxon>Bacteria</taxon>
        <taxon>Pseudomonadati</taxon>
        <taxon>Pseudomonadota</taxon>
        <taxon>Betaproteobacteria</taxon>
        <taxon>Burkholderiales</taxon>
        <taxon>Burkholderiaceae</taxon>
        <taxon>Burkholderia</taxon>
        <taxon>pseudomallei group</taxon>
    </lineage>
</organism>
<dbReference type="Gene3D" id="3.40.50.620">
    <property type="entry name" value="HUPs"/>
    <property type="match status" value="1"/>
</dbReference>
<feature type="binding site" evidence="7">
    <location>
        <position position="749"/>
    </location>
    <ligand>
        <name>deamido-NAD(+)</name>
        <dbReference type="ChEBI" id="CHEBI:58437"/>
        <note>ligand shared between two neighboring subunits</note>
    </ligand>
</feature>
<dbReference type="KEGG" id="bte:BTH_II0919"/>
<keyword evidence="6 7" id="KW-0520">NAD</keyword>
<evidence type="ECO:0000256" key="4">
    <source>
        <dbReference type="ARBA" id="ARBA00022741"/>
    </source>
</evidence>
<feature type="binding site" evidence="7">
    <location>
        <position position="237"/>
    </location>
    <ligand>
        <name>L-glutamine</name>
        <dbReference type="ChEBI" id="CHEBI:58359"/>
    </ligand>
</feature>
<keyword evidence="3 7" id="KW-0436">Ligase</keyword>
<dbReference type="PANTHER" id="PTHR23090:SF9">
    <property type="entry name" value="GLUTAMINE-DEPENDENT NAD(+) SYNTHETASE"/>
    <property type="match status" value="1"/>
</dbReference>
<accession>Q2T6T3</accession>
<dbReference type="GO" id="GO:0008795">
    <property type="term" value="F:NAD+ synthase activity"/>
    <property type="evidence" value="ECO:0007669"/>
    <property type="project" value="UniProtKB-UniRule"/>
</dbReference>
<dbReference type="Gene3D" id="1.10.10.1140">
    <property type="entry name" value="Glutamine-dependent NAD+ synthetase, C-terminal domain"/>
    <property type="match status" value="1"/>
</dbReference>
<evidence type="ECO:0000313" key="12">
    <source>
        <dbReference type="EMBL" id="ABC35205.1"/>
    </source>
</evidence>
<sequence length="802" mass="86688">MRDRHDRRGATQHAASGPPPPAASALARGLDVRQFARATLFVDSNPQGPRPIERRNGESGPAAARLPVVRGPPGEHAAPAPMPARGARHPEQAMTTPASPRRPATGDAPAQCFLNPYRHGFVRIAVAIPPVRVADPAFNASRTIDAMRDAARAHALALVCPELGLSAYTCDDLFQQQALLDAGIAALGDVVAASRDLATIAIVGVPLQFGSTLYNCAAVVHRGRICAIVPKTYLANYREFYEARQFASGDALARDTVDLPMQSGIPCGSSLLFQVRARPLFTFHVEICEDLWVPVPPSSYAALAGATVLFNLSASNATVAKAEYRRALVGNQSARCLAAYAYSGAGAGESTTDLAWDGHGMLFENGVLLAEARRFAPTPQLVIADVDVERLASERMRQTSFAHAALRHRNACAAFRTIPLDADIDDGRMLPLARACERFPYVPSDPAVRHGRCEEISEIQVQGLVTRMNAAGVDRLVLGVSGGLDSTLALLVCARATDALRLPRDHVLACTLPGFATSARTAGQAARLINALGCRHIDIDIRPACMRMLRDLDHPFARAQARYDATFENVQAGMRTDYLFRLANRHGALVVGTGDLSELALGWCTYGVGDQMSHYAVNASIPKTLVRYLVRWAAEQGPFAGAASPVLHDVLATTISPELIPGDADTEPAQQSETAVGPFELQDFNLYYLLRLGYRPSKVAYLAWHAWHDATHGPWPDMPDGRRRAYSIGEIKHWLEIFVTRFFEDMQFKRSCLPNGPKVGSGGSLSPRGDYRAPSDASARAWLADLATVPETFDDDRAPTPH</sequence>
<keyword evidence="13" id="KW-1185">Reference proteome</keyword>
<dbReference type="Gene3D" id="3.60.110.10">
    <property type="entry name" value="Carbon-nitrogen hydrolase"/>
    <property type="match status" value="1"/>
</dbReference>
<evidence type="ECO:0000259" key="11">
    <source>
        <dbReference type="PROSITE" id="PS50263"/>
    </source>
</evidence>
<feature type="binding site" evidence="7">
    <location>
        <position position="321"/>
    </location>
    <ligand>
        <name>L-glutamine</name>
        <dbReference type="ChEBI" id="CHEBI:58359"/>
    </ligand>
</feature>
<comment type="similarity">
    <text evidence="9">Belongs to the NAD synthetase family.</text>
</comment>
<dbReference type="HOGENOM" id="CLU_025662_0_0_4"/>
<comment type="pathway">
    <text evidence="1 7 8">Cofactor biosynthesis; NAD(+) biosynthesis; NAD(+) from deamido-NAD(+) (L-Gln route): step 1/1.</text>
</comment>
<evidence type="ECO:0000313" key="13">
    <source>
        <dbReference type="Proteomes" id="UP000001930"/>
    </source>
</evidence>
<proteinExistence type="inferred from homology"/>
<dbReference type="EC" id="6.3.5.1" evidence="7 8"/>
<dbReference type="CDD" id="cd00553">
    <property type="entry name" value="NAD_synthase"/>
    <property type="match status" value="1"/>
</dbReference>
<protein>
    <recommendedName>
        <fullName evidence="7 8">Glutamine-dependent NAD(+) synthetase</fullName>
        <ecNumber evidence="7 8">6.3.5.1</ecNumber>
    </recommendedName>
    <alternativeName>
        <fullName evidence="7 8">NAD(+) synthase [glutamine-hydrolyzing]</fullName>
    </alternativeName>
</protein>
<dbReference type="GO" id="GO:0004359">
    <property type="term" value="F:glutaminase activity"/>
    <property type="evidence" value="ECO:0007669"/>
    <property type="project" value="InterPro"/>
</dbReference>
<dbReference type="SUPFAM" id="SSF52402">
    <property type="entry name" value="Adenine nucleotide alpha hydrolases-like"/>
    <property type="match status" value="1"/>
</dbReference>